<dbReference type="AlphaFoldDB" id="A0AAQ3MDL6"/>
<dbReference type="PANTHER" id="PTHR43591:SF24">
    <property type="entry name" value="2-METHOXY-6-POLYPRENYL-1,4-BENZOQUINOL METHYLASE, MITOCHONDRIAL"/>
    <property type="match status" value="1"/>
</dbReference>
<evidence type="ECO:0000313" key="1">
    <source>
        <dbReference type="EMBL" id="WPH04022.1"/>
    </source>
</evidence>
<proteinExistence type="predicted"/>
<evidence type="ECO:0008006" key="3">
    <source>
        <dbReference type="Google" id="ProtNLM"/>
    </source>
</evidence>
<evidence type="ECO:0000313" key="2">
    <source>
        <dbReference type="Proteomes" id="UP001303373"/>
    </source>
</evidence>
<accession>A0AAQ3MDL6</accession>
<gene>
    <name evidence="1" type="ORF">R9X50_00690600</name>
</gene>
<dbReference type="SUPFAM" id="SSF53335">
    <property type="entry name" value="S-adenosyl-L-methionine-dependent methyltransferases"/>
    <property type="match status" value="1"/>
</dbReference>
<sequence length="279" mass="31278">MADNTTYILPRDAPEEERLNFQHALLTKTFGGLYRAPLDPSHVRRVLDIGCGTGNWAIDYAKQNPNAQVIGFDVTGSPEWNTAPPNCTLIEANGEDDSAWVSFGDKFDYIHARLIVVSIRNWPSLFEKISNHLTSGGWCEIQDLQFPTHCLNGSTSAESKVVAWGHLMSSGMRKFGLDPNAINHFPQQMQHVGLVNAKTDEFKMMSGPWADTEHDRELGQMGNKNFHMGFRGFTTTVMKGAHGFSDEQVEDQVRGVLEEIDTLKFRTYVPLKVVYAQKS</sequence>
<dbReference type="Pfam" id="PF13489">
    <property type="entry name" value="Methyltransf_23"/>
    <property type="match status" value="1"/>
</dbReference>
<protein>
    <recommendedName>
        <fullName evidence="3">S-adenosyl-L-methionine-dependent methyltransferase</fullName>
    </recommendedName>
</protein>
<dbReference type="GO" id="GO:0008168">
    <property type="term" value="F:methyltransferase activity"/>
    <property type="evidence" value="ECO:0007669"/>
    <property type="project" value="TreeGrafter"/>
</dbReference>
<dbReference type="Gene3D" id="3.40.50.150">
    <property type="entry name" value="Vaccinia Virus protein VP39"/>
    <property type="match status" value="1"/>
</dbReference>
<reference evidence="1 2" key="1">
    <citation type="submission" date="2023-11" db="EMBL/GenBank/DDBJ databases">
        <title>An acidophilic fungus is an integral part of prey digestion in a carnivorous sundew plant.</title>
        <authorList>
            <person name="Tsai I.J."/>
        </authorList>
    </citation>
    <scope>NUCLEOTIDE SEQUENCE [LARGE SCALE GENOMIC DNA]</scope>
    <source>
        <strain evidence="1">169a</strain>
    </source>
</reference>
<dbReference type="Proteomes" id="UP001303373">
    <property type="component" value="Chromosome 12"/>
</dbReference>
<dbReference type="CDD" id="cd02440">
    <property type="entry name" value="AdoMet_MTases"/>
    <property type="match status" value="1"/>
</dbReference>
<dbReference type="EMBL" id="CP138591">
    <property type="protein sequence ID" value="WPH04022.1"/>
    <property type="molecule type" value="Genomic_DNA"/>
</dbReference>
<dbReference type="PANTHER" id="PTHR43591">
    <property type="entry name" value="METHYLTRANSFERASE"/>
    <property type="match status" value="1"/>
</dbReference>
<name>A0AAQ3MDL6_9PEZI</name>
<organism evidence="1 2">
    <name type="scientific">Acrodontium crateriforme</name>
    <dbReference type="NCBI Taxonomy" id="150365"/>
    <lineage>
        <taxon>Eukaryota</taxon>
        <taxon>Fungi</taxon>
        <taxon>Dikarya</taxon>
        <taxon>Ascomycota</taxon>
        <taxon>Pezizomycotina</taxon>
        <taxon>Dothideomycetes</taxon>
        <taxon>Dothideomycetidae</taxon>
        <taxon>Mycosphaerellales</taxon>
        <taxon>Teratosphaeriaceae</taxon>
        <taxon>Acrodontium</taxon>
    </lineage>
</organism>
<dbReference type="InterPro" id="IPR029063">
    <property type="entry name" value="SAM-dependent_MTases_sf"/>
</dbReference>
<keyword evidence="2" id="KW-1185">Reference proteome</keyword>